<evidence type="ECO:0000256" key="5">
    <source>
        <dbReference type="ARBA" id="ARBA00022448"/>
    </source>
</evidence>
<organism evidence="11 12">
    <name type="scientific">Viridibacterium curvum</name>
    <dbReference type="NCBI Taxonomy" id="1101404"/>
    <lineage>
        <taxon>Bacteria</taxon>
        <taxon>Pseudomonadati</taxon>
        <taxon>Pseudomonadota</taxon>
        <taxon>Betaproteobacteria</taxon>
        <taxon>Rhodocyclales</taxon>
        <taxon>Rhodocyclaceae</taxon>
        <taxon>Viridibacterium</taxon>
    </lineage>
</organism>
<protein>
    <recommendedName>
        <fullName evidence="4 10">Outer-membrane lipoprotein carrier protein</fullName>
    </recommendedName>
</protein>
<reference evidence="12" key="1">
    <citation type="journal article" date="2019" name="Int. J. Syst. Evol. Microbiol.">
        <title>The Global Catalogue of Microorganisms (GCM) 10K type strain sequencing project: providing services to taxonomists for standard genome sequencing and annotation.</title>
        <authorList>
            <consortium name="The Broad Institute Genomics Platform"/>
            <consortium name="The Broad Institute Genome Sequencing Center for Infectious Disease"/>
            <person name="Wu L."/>
            <person name="Ma J."/>
        </authorList>
    </citation>
    <scope>NUCLEOTIDE SEQUENCE [LARGE SCALE GENOMIC DNA]</scope>
    <source>
        <strain evidence="12">JCM 18715</strain>
    </source>
</reference>
<dbReference type="EMBL" id="BAABLD010000002">
    <property type="protein sequence ID" value="GAA5159354.1"/>
    <property type="molecule type" value="Genomic_DNA"/>
</dbReference>
<keyword evidence="6 10" id="KW-0732">Signal</keyword>
<dbReference type="NCBIfam" id="TIGR00547">
    <property type="entry name" value="lolA"/>
    <property type="match status" value="1"/>
</dbReference>
<sequence length="205" mass="22183" precursor="true">MTMKKTLVAALCMFAATHALAGGIEQLHQFLNGTRTARATFTQNVISKSGKAGQKASGSMLFQRPGKFRWTYEKPYSQLIVGDGSKLWTWDKDLNQVVVKPMGSALGASPAALLAGDDDLDKNFTLKDAGEQDGLAWLDATPKTTEAGFERVRIGFKGGLPQAMEVRDNFGQTTMLTFASFERNPSLGADNFRFTPPKGADVVGE</sequence>
<dbReference type="NCBIfam" id="NF000661">
    <property type="entry name" value="PRK00031.1-3"/>
    <property type="match status" value="1"/>
</dbReference>
<keyword evidence="11" id="KW-0449">Lipoprotein</keyword>
<evidence type="ECO:0000256" key="8">
    <source>
        <dbReference type="ARBA" id="ARBA00022927"/>
    </source>
</evidence>
<evidence type="ECO:0000256" key="6">
    <source>
        <dbReference type="ARBA" id="ARBA00022729"/>
    </source>
</evidence>
<evidence type="ECO:0000256" key="4">
    <source>
        <dbReference type="ARBA" id="ARBA00014035"/>
    </source>
</evidence>
<gene>
    <name evidence="10 11" type="primary">lolA</name>
    <name evidence="11" type="ORF">GCM10025770_05470</name>
</gene>
<evidence type="ECO:0000313" key="12">
    <source>
        <dbReference type="Proteomes" id="UP001500547"/>
    </source>
</evidence>
<dbReference type="PANTHER" id="PTHR35869">
    <property type="entry name" value="OUTER-MEMBRANE LIPOPROTEIN CARRIER PROTEIN"/>
    <property type="match status" value="1"/>
</dbReference>
<dbReference type="HAMAP" id="MF_00240">
    <property type="entry name" value="LolA"/>
    <property type="match status" value="1"/>
</dbReference>
<keyword evidence="8 10" id="KW-0653">Protein transport</keyword>
<dbReference type="Pfam" id="PF03548">
    <property type="entry name" value="LolA"/>
    <property type="match status" value="1"/>
</dbReference>
<dbReference type="InterPro" id="IPR029046">
    <property type="entry name" value="LolA/LolB/LppX"/>
</dbReference>
<accession>A0ABP9QBQ4</accession>
<keyword evidence="12" id="KW-1185">Reference proteome</keyword>
<proteinExistence type="inferred from homology"/>
<feature type="signal peptide" evidence="10">
    <location>
        <begin position="1"/>
        <end position="21"/>
    </location>
</feature>
<evidence type="ECO:0000256" key="3">
    <source>
        <dbReference type="ARBA" id="ARBA00011245"/>
    </source>
</evidence>
<comment type="subunit">
    <text evidence="3 10">Monomer.</text>
</comment>
<evidence type="ECO:0000256" key="2">
    <source>
        <dbReference type="ARBA" id="ARBA00007615"/>
    </source>
</evidence>
<name>A0ABP9QBQ4_9RHOO</name>
<comment type="subcellular location">
    <subcellularLocation>
        <location evidence="1 10">Periplasm</location>
    </subcellularLocation>
</comment>
<evidence type="ECO:0000256" key="10">
    <source>
        <dbReference type="HAMAP-Rule" id="MF_00240"/>
    </source>
</evidence>
<dbReference type="PANTHER" id="PTHR35869:SF1">
    <property type="entry name" value="OUTER-MEMBRANE LIPOPROTEIN CARRIER PROTEIN"/>
    <property type="match status" value="1"/>
</dbReference>
<evidence type="ECO:0000313" key="11">
    <source>
        <dbReference type="EMBL" id="GAA5159354.1"/>
    </source>
</evidence>
<evidence type="ECO:0000256" key="7">
    <source>
        <dbReference type="ARBA" id="ARBA00022764"/>
    </source>
</evidence>
<dbReference type="Gene3D" id="2.50.20.10">
    <property type="entry name" value="Lipoprotein localisation LolA/LolB/LppX"/>
    <property type="match status" value="1"/>
</dbReference>
<keyword evidence="9 10" id="KW-0143">Chaperone</keyword>
<comment type="similarity">
    <text evidence="2 10">Belongs to the LolA family.</text>
</comment>
<evidence type="ECO:0000256" key="9">
    <source>
        <dbReference type="ARBA" id="ARBA00023186"/>
    </source>
</evidence>
<comment type="caution">
    <text evidence="11">The sequence shown here is derived from an EMBL/GenBank/DDBJ whole genome shotgun (WGS) entry which is preliminary data.</text>
</comment>
<dbReference type="CDD" id="cd16325">
    <property type="entry name" value="LolA"/>
    <property type="match status" value="1"/>
</dbReference>
<dbReference type="InterPro" id="IPR004564">
    <property type="entry name" value="OM_lipoprot_carrier_LolA-like"/>
</dbReference>
<keyword evidence="5 10" id="KW-0813">Transport</keyword>
<evidence type="ECO:0000256" key="1">
    <source>
        <dbReference type="ARBA" id="ARBA00004418"/>
    </source>
</evidence>
<dbReference type="Proteomes" id="UP001500547">
    <property type="component" value="Unassembled WGS sequence"/>
</dbReference>
<comment type="function">
    <text evidence="10">Participates in the translocation of lipoproteins from the inner membrane to the outer membrane. Only forms a complex with a lipoprotein if the residue after the N-terminal Cys is not an aspartate (The Asp acts as a targeting signal to indicate that the lipoprotein should stay in the inner membrane).</text>
</comment>
<feature type="chain" id="PRO_5044943251" description="Outer-membrane lipoprotein carrier protein" evidence="10">
    <location>
        <begin position="22"/>
        <end position="205"/>
    </location>
</feature>
<keyword evidence="7 10" id="KW-0574">Periplasm</keyword>
<dbReference type="SUPFAM" id="SSF89392">
    <property type="entry name" value="Prokaryotic lipoproteins and lipoprotein localization factors"/>
    <property type="match status" value="1"/>
</dbReference>
<dbReference type="InterPro" id="IPR018323">
    <property type="entry name" value="OM_lipoprot_carrier_LolA_Pbac"/>
</dbReference>